<proteinExistence type="predicted"/>
<protein>
    <recommendedName>
        <fullName evidence="5">Type II secretion system protein G</fullName>
    </recommendedName>
</protein>
<reference evidence="3 4" key="1">
    <citation type="submission" date="2019-06" db="EMBL/GenBank/DDBJ databases">
        <title>Nitrosomonas stercoris KYUHI-S whole genome shotgun sequence.</title>
        <authorList>
            <person name="Nakagawa T."/>
            <person name="Tsuchiya Y."/>
            <person name="Takahashi R."/>
        </authorList>
    </citation>
    <scope>NUCLEOTIDE SEQUENCE [LARGE SCALE GENOMIC DNA]</scope>
    <source>
        <strain evidence="3 4">KYUHI-S</strain>
    </source>
</reference>
<name>A0A4Y1YLW8_9PROT</name>
<feature type="transmembrane region" description="Helical" evidence="2">
    <location>
        <begin position="12"/>
        <end position="33"/>
    </location>
</feature>
<keyword evidence="2" id="KW-0812">Transmembrane</keyword>
<keyword evidence="2" id="KW-0472">Membrane</keyword>
<feature type="compositionally biased region" description="Polar residues" evidence="1">
    <location>
        <begin position="162"/>
        <end position="197"/>
    </location>
</feature>
<organism evidence="3 4">
    <name type="scientific">Nitrosomonas stercoris</name>
    <dbReference type="NCBI Taxonomy" id="1444684"/>
    <lineage>
        <taxon>Bacteria</taxon>
        <taxon>Pseudomonadati</taxon>
        <taxon>Pseudomonadota</taxon>
        <taxon>Betaproteobacteria</taxon>
        <taxon>Nitrosomonadales</taxon>
        <taxon>Nitrosomonadaceae</taxon>
        <taxon>Nitrosomonas</taxon>
    </lineage>
</organism>
<dbReference type="KEGG" id="nst:Nstercoris_01278"/>
<evidence type="ECO:0008006" key="5">
    <source>
        <dbReference type="Google" id="ProtNLM"/>
    </source>
</evidence>
<sequence length="197" mass="22202">MKPSRKESGYIYIWMLFAVMLAGAMLSATGLVWQTEIKREKEQELLFIGDQFRQAIESYYSASQTAVDGGSRYPETLEKLLKDERFPGIKRHLRKIYVDPLTNSRDWGLVKLEDGEIIGVYSLSTGTPIKRAHFPVEYAEFENTASYQDWKFVLTAAGSAGGQDTQLTDQPENRNIQDSATLSPEPTNAPSDPLSRN</sequence>
<evidence type="ECO:0000313" key="4">
    <source>
        <dbReference type="Proteomes" id="UP000316473"/>
    </source>
</evidence>
<evidence type="ECO:0000256" key="2">
    <source>
        <dbReference type="SAM" id="Phobius"/>
    </source>
</evidence>
<gene>
    <name evidence="3" type="ORF">Nstercoris_01278</name>
</gene>
<evidence type="ECO:0000256" key="1">
    <source>
        <dbReference type="SAM" id="MobiDB-lite"/>
    </source>
</evidence>
<keyword evidence="2" id="KW-1133">Transmembrane helix</keyword>
<dbReference type="EMBL" id="AP019755">
    <property type="protein sequence ID" value="BBL35024.1"/>
    <property type="molecule type" value="Genomic_DNA"/>
</dbReference>
<accession>A0A4Y1YLW8</accession>
<keyword evidence="4" id="KW-1185">Reference proteome</keyword>
<evidence type="ECO:0000313" key="3">
    <source>
        <dbReference type="EMBL" id="BBL35024.1"/>
    </source>
</evidence>
<dbReference type="AlphaFoldDB" id="A0A4Y1YLW8"/>
<feature type="region of interest" description="Disordered" evidence="1">
    <location>
        <begin position="161"/>
        <end position="197"/>
    </location>
</feature>
<dbReference type="Proteomes" id="UP000316473">
    <property type="component" value="Chromosome"/>
</dbReference>